<dbReference type="AlphaFoldDB" id="A0A0L0T7K0"/>
<name>A0A0L0T7K0_ALLM3</name>
<keyword evidence="2" id="KW-0472">Membrane</keyword>
<feature type="transmembrane region" description="Helical" evidence="2">
    <location>
        <begin position="24"/>
        <end position="43"/>
    </location>
</feature>
<feature type="compositionally biased region" description="Basic residues" evidence="1">
    <location>
        <begin position="146"/>
        <end position="155"/>
    </location>
</feature>
<evidence type="ECO:0000256" key="2">
    <source>
        <dbReference type="SAM" id="Phobius"/>
    </source>
</evidence>
<organism evidence="3 4">
    <name type="scientific">Allomyces macrogynus (strain ATCC 38327)</name>
    <name type="common">Allomyces javanicus var. macrogynus</name>
    <dbReference type="NCBI Taxonomy" id="578462"/>
    <lineage>
        <taxon>Eukaryota</taxon>
        <taxon>Fungi</taxon>
        <taxon>Fungi incertae sedis</taxon>
        <taxon>Blastocladiomycota</taxon>
        <taxon>Blastocladiomycetes</taxon>
        <taxon>Blastocladiales</taxon>
        <taxon>Blastocladiaceae</taxon>
        <taxon>Allomyces</taxon>
    </lineage>
</organism>
<keyword evidence="2" id="KW-0812">Transmembrane</keyword>
<keyword evidence="2" id="KW-1133">Transmembrane helix</keyword>
<feature type="compositionally biased region" description="Basic residues" evidence="1">
    <location>
        <begin position="269"/>
        <end position="282"/>
    </location>
</feature>
<feature type="transmembrane region" description="Helical" evidence="2">
    <location>
        <begin position="181"/>
        <end position="200"/>
    </location>
</feature>
<gene>
    <name evidence="3" type="ORF">AMAG_15433</name>
</gene>
<evidence type="ECO:0000313" key="3">
    <source>
        <dbReference type="EMBL" id="KNE70676.1"/>
    </source>
</evidence>
<keyword evidence="4" id="KW-1185">Reference proteome</keyword>
<reference evidence="3 4" key="1">
    <citation type="submission" date="2009-11" db="EMBL/GenBank/DDBJ databases">
        <title>Annotation of Allomyces macrogynus ATCC 38327.</title>
        <authorList>
            <consortium name="The Broad Institute Genome Sequencing Platform"/>
            <person name="Russ C."/>
            <person name="Cuomo C."/>
            <person name="Burger G."/>
            <person name="Gray M.W."/>
            <person name="Holland P.W.H."/>
            <person name="King N."/>
            <person name="Lang F.B.F."/>
            <person name="Roger A.J."/>
            <person name="Ruiz-Trillo I."/>
            <person name="Young S.K."/>
            <person name="Zeng Q."/>
            <person name="Gargeya S."/>
            <person name="Fitzgerald M."/>
            <person name="Haas B."/>
            <person name="Abouelleil A."/>
            <person name="Alvarado L."/>
            <person name="Arachchi H.M."/>
            <person name="Berlin A."/>
            <person name="Chapman S.B."/>
            <person name="Gearin G."/>
            <person name="Goldberg J."/>
            <person name="Griggs A."/>
            <person name="Gujja S."/>
            <person name="Hansen M."/>
            <person name="Heiman D."/>
            <person name="Howarth C."/>
            <person name="Larimer J."/>
            <person name="Lui A."/>
            <person name="MacDonald P.J.P."/>
            <person name="McCowen C."/>
            <person name="Montmayeur A."/>
            <person name="Murphy C."/>
            <person name="Neiman D."/>
            <person name="Pearson M."/>
            <person name="Priest M."/>
            <person name="Roberts A."/>
            <person name="Saif S."/>
            <person name="Shea T."/>
            <person name="Sisk P."/>
            <person name="Stolte C."/>
            <person name="Sykes S."/>
            <person name="Wortman J."/>
            <person name="Nusbaum C."/>
            <person name="Birren B."/>
        </authorList>
    </citation>
    <scope>NUCLEOTIDE SEQUENCE [LARGE SCALE GENOMIC DNA]</scope>
    <source>
        <strain evidence="3 4">ATCC 38327</strain>
    </source>
</reference>
<feature type="region of interest" description="Disordered" evidence="1">
    <location>
        <begin position="225"/>
        <end position="293"/>
    </location>
</feature>
<accession>A0A0L0T7K0</accession>
<sequence length="316" mass="34314">MLATAVAAPMARLDAWLLDEIDPLLVAVIGSVRVLAHVAAIAARRRRMRRRIAAAAAAPAGDAAAHQLLSAVRQAVDAVHHAAAAVLAAAGGSHDDAPPVDPAAVWTPRRRLRTRTASVSSTQTPPRYHRARRASAPVPSASPSPPRRRSSHGPRHALWSVDRAPWAVWLFLAWLRAVVAAWTVPVAVVAWVLGWTWWWVQVGAAVVRRAVDVCTASTVDPVEHELELKMNHGARGRRRPGPPEWDSTTSSSSTDDDARPTRRAISIPRRSRHRSKSIRRRTSPSASPTSAARTLWTSRAVAAVLASRPWRRAWGG</sequence>
<evidence type="ECO:0000313" key="4">
    <source>
        <dbReference type="Proteomes" id="UP000054350"/>
    </source>
</evidence>
<feature type="compositionally biased region" description="Polar residues" evidence="1">
    <location>
        <begin position="115"/>
        <end position="125"/>
    </location>
</feature>
<dbReference type="EMBL" id="GG745367">
    <property type="protein sequence ID" value="KNE70676.1"/>
    <property type="molecule type" value="Genomic_DNA"/>
</dbReference>
<protein>
    <submittedName>
        <fullName evidence="3">Uncharacterized protein</fullName>
    </submittedName>
</protein>
<reference evidence="4" key="2">
    <citation type="submission" date="2009-11" db="EMBL/GenBank/DDBJ databases">
        <title>The Genome Sequence of Allomyces macrogynus strain ATCC 38327.</title>
        <authorList>
            <consortium name="The Broad Institute Genome Sequencing Platform"/>
            <person name="Russ C."/>
            <person name="Cuomo C."/>
            <person name="Shea T."/>
            <person name="Young S.K."/>
            <person name="Zeng Q."/>
            <person name="Koehrsen M."/>
            <person name="Haas B."/>
            <person name="Borodovsky M."/>
            <person name="Guigo R."/>
            <person name="Alvarado L."/>
            <person name="Berlin A."/>
            <person name="Borenstein D."/>
            <person name="Chen Z."/>
            <person name="Engels R."/>
            <person name="Freedman E."/>
            <person name="Gellesch M."/>
            <person name="Goldberg J."/>
            <person name="Griggs A."/>
            <person name="Gujja S."/>
            <person name="Heiman D."/>
            <person name="Hepburn T."/>
            <person name="Howarth C."/>
            <person name="Jen D."/>
            <person name="Larson L."/>
            <person name="Lewis B."/>
            <person name="Mehta T."/>
            <person name="Park D."/>
            <person name="Pearson M."/>
            <person name="Roberts A."/>
            <person name="Saif S."/>
            <person name="Shenoy N."/>
            <person name="Sisk P."/>
            <person name="Stolte C."/>
            <person name="Sykes S."/>
            <person name="Walk T."/>
            <person name="White J."/>
            <person name="Yandava C."/>
            <person name="Burger G."/>
            <person name="Gray M.W."/>
            <person name="Holland P.W.H."/>
            <person name="King N."/>
            <person name="Lang F.B.F."/>
            <person name="Roger A.J."/>
            <person name="Ruiz-Trillo I."/>
            <person name="Lander E."/>
            <person name="Nusbaum C."/>
        </authorList>
    </citation>
    <scope>NUCLEOTIDE SEQUENCE [LARGE SCALE GENOMIC DNA]</scope>
    <source>
        <strain evidence="4">ATCC 38327</strain>
    </source>
</reference>
<evidence type="ECO:0000256" key="1">
    <source>
        <dbReference type="SAM" id="MobiDB-lite"/>
    </source>
</evidence>
<feature type="compositionally biased region" description="Low complexity" evidence="1">
    <location>
        <begin position="283"/>
        <end position="293"/>
    </location>
</feature>
<dbReference type="VEuPathDB" id="FungiDB:AMAG_15433"/>
<proteinExistence type="predicted"/>
<feature type="region of interest" description="Disordered" evidence="1">
    <location>
        <begin position="111"/>
        <end position="155"/>
    </location>
</feature>
<dbReference type="Proteomes" id="UP000054350">
    <property type="component" value="Unassembled WGS sequence"/>
</dbReference>